<comment type="caution">
    <text evidence="10">The sequence shown here is derived from an EMBL/GenBank/DDBJ whole genome shotgun (WGS) entry which is preliminary data.</text>
</comment>
<dbReference type="EC" id="1.5.1.2" evidence="5 6"/>
<evidence type="ECO:0000259" key="8">
    <source>
        <dbReference type="Pfam" id="PF03807"/>
    </source>
</evidence>
<name>A0ABS5ATD5_9STRE</name>
<keyword evidence="2 5" id="KW-0641">Proline biosynthesis</keyword>
<dbReference type="PROSITE" id="PS00521">
    <property type="entry name" value="P5CR"/>
    <property type="match status" value="1"/>
</dbReference>
<evidence type="ECO:0000313" key="11">
    <source>
        <dbReference type="Proteomes" id="UP001519349"/>
    </source>
</evidence>
<gene>
    <name evidence="5 10" type="primary">proC</name>
    <name evidence="10" type="ORF">DHL47_00540</name>
</gene>
<organism evidence="10 11">
    <name type="scientific">Streptococcus panodentis</name>
    <dbReference type="NCBI Taxonomy" id="1581472"/>
    <lineage>
        <taxon>Bacteria</taxon>
        <taxon>Bacillati</taxon>
        <taxon>Bacillota</taxon>
        <taxon>Bacilli</taxon>
        <taxon>Lactobacillales</taxon>
        <taxon>Streptococcaceae</taxon>
        <taxon>Streptococcus</taxon>
    </lineage>
</organism>
<dbReference type="Gene3D" id="3.40.50.720">
    <property type="entry name" value="NAD(P)-binding Rossmann-like Domain"/>
    <property type="match status" value="1"/>
</dbReference>
<dbReference type="InterPro" id="IPR053790">
    <property type="entry name" value="P5CR-like_CS"/>
</dbReference>
<keyword evidence="11" id="KW-1185">Reference proteome</keyword>
<dbReference type="RefSeq" id="WP_209550522.1">
    <property type="nucleotide sequence ID" value="NZ_QFAY01000001.1"/>
</dbReference>
<keyword evidence="5 7" id="KW-0028">Amino-acid biosynthesis</keyword>
<evidence type="ECO:0000259" key="9">
    <source>
        <dbReference type="Pfam" id="PF14748"/>
    </source>
</evidence>
<comment type="catalytic activity">
    <reaction evidence="5 7">
        <text>L-proline + NADP(+) = (S)-1-pyrroline-5-carboxylate + NADPH + 2 H(+)</text>
        <dbReference type="Rhea" id="RHEA:14109"/>
        <dbReference type="ChEBI" id="CHEBI:15378"/>
        <dbReference type="ChEBI" id="CHEBI:17388"/>
        <dbReference type="ChEBI" id="CHEBI:57783"/>
        <dbReference type="ChEBI" id="CHEBI:58349"/>
        <dbReference type="ChEBI" id="CHEBI:60039"/>
        <dbReference type="EC" id="1.5.1.2"/>
    </reaction>
</comment>
<dbReference type="PIRSF" id="PIRSF000193">
    <property type="entry name" value="Pyrrol-5-carb_rd"/>
    <property type="match status" value="1"/>
</dbReference>
<evidence type="ECO:0000256" key="2">
    <source>
        <dbReference type="ARBA" id="ARBA00022650"/>
    </source>
</evidence>
<dbReference type="InterPro" id="IPR029036">
    <property type="entry name" value="P5CR_dimer"/>
</dbReference>
<evidence type="ECO:0000256" key="3">
    <source>
        <dbReference type="ARBA" id="ARBA00022857"/>
    </source>
</evidence>
<evidence type="ECO:0000256" key="1">
    <source>
        <dbReference type="ARBA" id="ARBA00005525"/>
    </source>
</evidence>
<dbReference type="Gene3D" id="1.10.3730.10">
    <property type="entry name" value="ProC C-terminal domain-like"/>
    <property type="match status" value="1"/>
</dbReference>
<dbReference type="PANTHER" id="PTHR11645">
    <property type="entry name" value="PYRROLINE-5-CARBOXYLATE REDUCTASE"/>
    <property type="match status" value="1"/>
</dbReference>
<comment type="function">
    <text evidence="5">Catalyzes the reduction of 1-pyrroline-5-carboxylate (PCA) to L-proline.</text>
</comment>
<reference evidence="10 11" key="1">
    <citation type="submission" date="2018-05" db="EMBL/GenBank/DDBJ databases">
        <title>Draft genome sequence of Streptococcus panodentis CCUG 70867T.</title>
        <authorList>
            <person name="Salva-Serra F."/>
            <person name="Mendez V."/>
            <person name="Jaen-Luchoro D."/>
            <person name="Gonzales-Siles L."/>
            <person name="Karlsson R."/>
            <person name="Engstrom-Jakobsson H."/>
            <person name="Busquets A."/>
            <person name="Gomila M."/>
            <person name="Pineiro-Iglesias B."/>
            <person name="Bennasar-Figueras A."/>
            <person name="Seeger M."/>
            <person name="Moore E."/>
        </authorList>
    </citation>
    <scope>NUCLEOTIDE SEQUENCE [LARGE SCALE GENOMIC DNA]</scope>
    <source>
        <strain evidence="10 11">CCUG 70867</strain>
    </source>
</reference>
<dbReference type="InterPro" id="IPR028939">
    <property type="entry name" value="P5C_Rdtase_cat_N"/>
</dbReference>
<evidence type="ECO:0000256" key="6">
    <source>
        <dbReference type="NCBIfam" id="TIGR00112"/>
    </source>
</evidence>
<proteinExistence type="inferred from homology"/>
<evidence type="ECO:0000256" key="7">
    <source>
        <dbReference type="RuleBase" id="RU003903"/>
    </source>
</evidence>
<dbReference type="SUPFAM" id="SSF48179">
    <property type="entry name" value="6-phosphogluconate dehydrogenase C-terminal domain-like"/>
    <property type="match status" value="1"/>
</dbReference>
<comment type="subcellular location">
    <subcellularLocation>
        <location evidence="5">Cytoplasm</location>
    </subcellularLocation>
</comment>
<protein>
    <recommendedName>
        <fullName evidence="5 6">Pyrroline-5-carboxylate reductase</fullName>
        <shortName evidence="5">P5C reductase</shortName>
        <shortName evidence="5">P5CR</shortName>
        <ecNumber evidence="5 6">1.5.1.2</ecNumber>
    </recommendedName>
    <alternativeName>
        <fullName evidence="5">PCA reductase</fullName>
    </alternativeName>
</protein>
<comment type="catalytic activity">
    <reaction evidence="5">
        <text>L-proline + NAD(+) = (S)-1-pyrroline-5-carboxylate + NADH + 2 H(+)</text>
        <dbReference type="Rhea" id="RHEA:14105"/>
        <dbReference type="ChEBI" id="CHEBI:15378"/>
        <dbReference type="ChEBI" id="CHEBI:17388"/>
        <dbReference type="ChEBI" id="CHEBI:57540"/>
        <dbReference type="ChEBI" id="CHEBI:57945"/>
        <dbReference type="ChEBI" id="CHEBI:60039"/>
        <dbReference type="EC" id="1.5.1.2"/>
    </reaction>
</comment>
<comment type="pathway">
    <text evidence="5 7">Amino-acid biosynthesis; L-proline biosynthesis; L-proline from L-glutamate 5-semialdehyde: step 1/1.</text>
</comment>
<evidence type="ECO:0000256" key="4">
    <source>
        <dbReference type="ARBA" id="ARBA00023002"/>
    </source>
</evidence>
<dbReference type="Pfam" id="PF14748">
    <property type="entry name" value="P5CR_dimer"/>
    <property type="match status" value="1"/>
</dbReference>
<evidence type="ECO:0000256" key="5">
    <source>
        <dbReference type="HAMAP-Rule" id="MF_01925"/>
    </source>
</evidence>
<dbReference type="SUPFAM" id="SSF51735">
    <property type="entry name" value="NAD(P)-binding Rossmann-fold domains"/>
    <property type="match status" value="1"/>
</dbReference>
<dbReference type="InterPro" id="IPR000304">
    <property type="entry name" value="Pyrroline-COOH_reductase"/>
</dbReference>
<dbReference type="InterPro" id="IPR008927">
    <property type="entry name" value="6-PGluconate_DH-like_C_sf"/>
</dbReference>
<dbReference type="EMBL" id="QFAY01000001">
    <property type="protein sequence ID" value="MBP2619843.1"/>
    <property type="molecule type" value="Genomic_DNA"/>
</dbReference>
<keyword evidence="3 5" id="KW-0521">NADP</keyword>
<accession>A0ABS5ATD5</accession>
<evidence type="ECO:0000313" key="10">
    <source>
        <dbReference type="EMBL" id="MBP2619843.1"/>
    </source>
</evidence>
<keyword evidence="4 5" id="KW-0560">Oxidoreductase</keyword>
<dbReference type="HAMAP" id="MF_01925">
    <property type="entry name" value="P5C_reductase"/>
    <property type="match status" value="1"/>
</dbReference>
<sequence length="267" mass="28189">MKIGFIGLGNMGGSLARLVAQDDRYRDGMLLANRSQEKAEKLAAEAGGQPASNAQVFAQADMVFLGVKPAQYAALLADYETVLKERESLLLISMAAGLPLATLEKLTPKQHRWIRIMPNTPVAVGEGVITYALSELAGQADEDLLLEMLSAAGLLIKLEEKQLDAATALAGCGPAFVYLFMEALADAGVQTGLARETAQQLAVQTLLGTAKLAQASQQHPAQLKDQVCSPGGSTIAGVASLESHAFRGTVIQAVQAAYQRTQELGKK</sequence>
<dbReference type="NCBIfam" id="TIGR00112">
    <property type="entry name" value="proC"/>
    <property type="match status" value="1"/>
</dbReference>
<feature type="domain" description="Pyrroline-5-carboxylate reductase catalytic N-terminal" evidence="8">
    <location>
        <begin position="2"/>
        <end position="97"/>
    </location>
</feature>
<dbReference type="InterPro" id="IPR036291">
    <property type="entry name" value="NAD(P)-bd_dom_sf"/>
</dbReference>
<dbReference type="PANTHER" id="PTHR11645:SF0">
    <property type="entry name" value="PYRROLINE-5-CARBOXYLATE REDUCTASE 3"/>
    <property type="match status" value="1"/>
</dbReference>
<feature type="domain" description="Pyrroline-5-carboxylate reductase dimerisation" evidence="9">
    <location>
        <begin position="160"/>
        <end position="264"/>
    </location>
</feature>
<dbReference type="Pfam" id="PF03807">
    <property type="entry name" value="F420_oxidored"/>
    <property type="match status" value="1"/>
</dbReference>
<dbReference type="Proteomes" id="UP001519349">
    <property type="component" value="Unassembled WGS sequence"/>
</dbReference>
<comment type="similarity">
    <text evidence="1 5 7">Belongs to the pyrroline-5-carboxylate reductase family.</text>
</comment>
<keyword evidence="5" id="KW-0963">Cytoplasm</keyword>